<evidence type="ECO:0000259" key="5">
    <source>
        <dbReference type="PROSITE" id="PS51063"/>
    </source>
</evidence>
<dbReference type="SMART" id="SM00419">
    <property type="entry name" value="HTH_CRP"/>
    <property type="match status" value="1"/>
</dbReference>
<comment type="caution">
    <text evidence="6">The sequence shown here is derived from an EMBL/GenBank/DDBJ whole genome shotgun (WGS) entry which is preliminary data.</text>
</comment>
<dbReference type="GO" id="GO:0003700">
    <property type="term" value="F:DNA-binding transcription factor activity"/>
    <property type="evidence" value="ECO:0007669"/>
    <property type="project" value="TreeGrafter"/>
</dbReference>
<dbReference type="CDD" id="cd00038">
    <property type="entry name" value="CAP_ED"/>
    <property type="match status" value="1"/>
</dbReference>
<dbReference type="GO" id="GO:0003677">
    <property type="term" value="F:DNA binding"/>
    <property type="evidence" value="ECO:0007669"/>
    <property type="project" value="UniProtKB-KW"/>
</dbReference>
<keyword evidence="1" id="KW-0805">Transcription regulation</keyword>
<protein>
    <submittedName>
        <fullName evidence="6">Crp/Fnr family transcriptional regulator</fullName>
    </submittedName>
</protein>
<dbReference type="Gene3D" id="2.60.120.10">
    <property type="entry name" value="Jelly Rolls"/>
    <property type="match status" value="1"/>
</dbReference>
<gene>
    <name evidence="6" type="ORF">HGB44_18445</name>
</gene>
<dbReference type="Pfam" id="PF00027">
    <property type="entry name" value="cNMP_binding"/>
    <property type="match status" value="1"/>
</dbReference>
<name>A0A7X6RRU9_9ACTN</name>
<dbReference type="PROSITE" id="PS50042">
    <property type="entry name" value="CNMP_BINDING_3"/>
    <property type="match status" value="1"/>
</dbReference>
<dbReference type="PANTHER" id="PTHR24567">
    <property type="entry name" value="CRP FAMILY TRANSCRIPTIONAL REGULATORY PROTEIN"/>
    <property type="match status" value="1"/>
</dbReference>
<dbReference type="InterPro" id="IPR018490">
    <property type="entry name" value="cNMP-bd_dom_sf"/>
</dbReference>
<evidence type="ECO:0000256" key="1">
    <source>
        <dbReference type="ARBA" id="ARBA00023015"/>
    </source>
</evidence>
<dbReference type="Pfam" id="PF13545">
    <property type="entry name" value="HTH_Crp_2"/>
    <property type="match status" value="1"/>
</dbReference>
<dbReference type="EMBL" id="JAAXPG010000017">
    <property type="protein sequence ID" value="NKY99626.1"/>
    <property type="molecule type" value="Genomic_DNA"/>
</dbReference>
<feature type="domain" description="HTH crp-type" evidence="5">
    <location>
        <begin position="158"/>
        <end position="231"/>
    </location>
</feature>
<feature type="domain" description="Cyclic nucleotide-binding" evidence="4">
    <location>
        <begin position="18"/>
        <end position="127"/>
    </location>
</feature>
<organism evidence="6 7">
    <name type="scientific">Nocardiopsis alborubida</name>
    <dbReference type="NCBI Taxonomy" id="146802"/>
    <lineage>
        <taxon>Bacteria</taxon>
        <taxon>Bacillati</taxon>
        <taxon>Actinomycetota</taxon>
        <taxon>Actinomycetes</taxon>
        <taxon>Streptosporangiales</taxon>
        <taxon>Nocardiopsidaceae</taxon>
        <taxon>Nocardiopsis</taxon>
    </lineage>
</organism>
<proteinExistence type="predicted"/>
<dbReference type="InterPro" id="IPR050397">
    <property type="entry name" value="Env_Response_Regulators"/>
</dbReference>
<dbReference type="PANTHER" id="PTHR24567:SF74">
    <property type="entry name" value="HTH-TYPE TRANSCRIPTIONAL REGULATOR ARCR"/>
    <property type="match status" value="1"/>
</dbReference>
<dbReference type="GO" id="GO:0005829">
    <property type="term" value="C:cytosol"/>
    <property type="evidence" value="ECO:0007669"/>
    <property type="project" value="TreeGrafter"/>
</dbReference>
<evidence type="ECO:0000256" key="3">
    <source>
        <dbReference type="ARBA" id="ARBA00023163"/>
    </source>
</evidence>
<dbReference type="InterPro" id="IPR014710">
    <property type="entry name" value="RmlC-like_jellyroll"/>
</dbReference>
<dbReference type="SUPFAM" id="SSF46785">
    <property type="entry name" value="Winged helix' DNA-binding domain"/>
    <property type="match status" value="1"/>
</dbReference>
<dbReference type="InterPro" id="IPR000595">
    <property type="entry name" value="cNMP-bd_dom"/>
</dbReference>
<evidence type="ECO:0000313" key="7">
    <source>
        <dbReference type="Proteomes" id="UP000553209"/>
    </source>
</evidence>
<dbReference type="SUPFAM" id="SSF51206">
    <property type="entry name" value="cAMP-binding domain-like"/>
    <property type="match status" value="1"/>
</dbReference>
<dbReference type="Proteomes" id="UP000553209">
    <property type="component" value="Unassembled WGS sequence"/>
</dbReference>
<dbReference type="PROSITE" id="PS51063">
    <property type="entry name" value="HTH_CRP_2"/>
    <property type="match status" value="1"/>
</dbReference>
<reference evidence="6 7" key="1">
    <citation type="submission" date="2020-04" db="EMBL/GenBank/DDBJ databases">
        <title>MicrobeNet Type strains.</title>
        <authorList>
            <person name="Nicholson A.C."/>
        </authorList>
    </citation>
    <scope>NUCLEOTIDE SEQUENCE [LARGE SCALE GENOMIC DNA]</scope>
    <source>
        <strain evidence="6 7">ATCC 23612</strain>
    </source>
</reference>
<dbReference type="InterPro" id="IPR036390">
    <property type="entry name" value="WH_DNA-bd_sf"/>
</dbReference>
<evidence type="ECO:0000256" key="2">
    <source>
        <dbReference type="ARBA" id="ARBA00023125"/>
    </source>
</evidence>
<dbReference type="AlphaFoldDB" id="A0A7X6RRU9"/>
<dbReference type="SMART" id="SM00100">
    <property type="entry name" value="cNMP"/>
    <property type="match status" value="1"/>
</dbReference>
<dbReference type="InterPro" id="IPR012318">
    <property type="entry name" value="HTH_CRP"/>
</dbReference>
<accession>A0A7X6RRU9</accession>
<sequence>MGRGRTPMTPNHWPARTFMDRVEPDTAARLLASAPTRRVSEGEVLIGQGQDREQVLLLCPAGEGEAACAKVTSVLRNGTEVMLGIRVHGDVVGEMGMFRSSGASATVTACTPMSVRVYTHTAFREFLTRHPDAWEAVGAVMGDRLASSDLHRAEFVGYEVDARLARVLVELAARHGAAVPEGVELGVRLSQTDLGKLIGARTDAVGNAVRRFRQEGLLLSRYRRVVVVDMDTLRAVYENA</sequence>
<keyword evidence="2" id="KW-0238">DNA-binding</keyword>
<evidence type="ECO:0000313" key="6">
    <source>
        <dbReference type="EMBL" id="NKY99626.1"/>
    </source>
</evidence>
<keyword evidence="3" id="KW-0804">Transcription</keyword>
<evidence type="ECO:0000259" key="4">
    <source>
        <dbReference type="PROSITE" id="PS50042"/>
    </source>
</evidence>
<keyword evidence="7" id="KW-1185">Reference proteome</keyword>